<name>A0A371RK75_9PROT</name>
<evidence type="ECO:0000313" key="19">
    <source>
        <dbReference type="Proteomes" id="UP000264589"/>
    </source>
</evidence>
<evidence type="ECO:0000256" key="3">
    <source>
        <dbReference type="ARBA" id="ARBA00011245"/>
    </source>
</evidence>
<evidence type="ECO:0000256" key="6">
    <source>
        <dbReference type="ARBA" id="ARBA00022771"/>
    </source>
</evidence>
<feature type="active site" description="Proton donor; for delta-elimination activity" evidence="15">
    <location>
        <position position="274"/>
    </location>
</feature>
<evidence type="ECO:0000259" key="16">
    <source>
        <dbReference type="PROSITE" id="PS51066"/>
    </source>
</evidence>
<dbReference type="GO" id="GO:0140078">
    <property type="term" value="F:class I DNA-(apurinic or apyrimidinic site) endonuclease activity"/>
    <property type="evidence" value="ECO:0007669"/>
    <property type="project" value="UniProtKB-EC"/>
</dbReference>
<dbReference type="InterPro" id="IPR012319">
    <property type="entry name" value="FPG_cat"/>
</dbReference>
<comment type="function">
    <text evidence="15">Involved in base excision repair of DNA damaged by oxidation or by mutagenic agents. Acts as DNA glycosylase that recognizes and removes damaged bases. Has a preference for oxidized purines, such as 7,8-dihydro-8-oxoguanine (8-oxoG). Has AP (apurinic/apyrimidinic) lyase activity and introduces nicks in the DNA strand. Cleaves the DNA backbone by beta-delta elimination to generate a single-strand break at the site of the removed base with both 3'- and 5'-phosphates.</text>
</comment>
<comment type="subunit">
    <text evidence="3 15">Monomer.</text>
</comment>
<feature type="active site" description="Proton donor; for beta-elimination activity" evidence="15">
    <location>
        <position position="58"/>
    </location>
</feature>
<keyword evidence="11 15" id="KW-0456">Lyase</keyword>
<evidence type="ECO:0000256" key="7">
    <source>
        <dbReference type="ARBA" id="ARBA00022801"/>
    </source>
</evidence>
<keyword evidence="12 15" id="KW-0511">Multifunctional enzyme</keyword>
<evidence type="ECO:0000313" key="18">
    <source>
        <dbReference type="EMBL" id="RFB05853.1"/>
    </source>
</evidence>
<dbReference type="InterPro" id="IPR020629">
    <property type="entry name" value="FPG_Glyclase"/>
</dbReference>
<comment type="catalytic activity">
    <reaction evidence="1 15">
        <text>Hydrolysis of DNA containing ring-opened 7-methylguanine residues, releasing 2,6-diamino-4-hydroxy-5-(N-methyl)formamidopyrimidine.</text>
        <dbReference type="EC" id="3.2.2.23"/>
    </reaction>
</comment>
<dbReference type="GO" id="GO:0003684">
    <property type="term" value="F:damaged DNA binding"/>
    <property type="evidence" value="ECO:0007669"/>
    <property type="project" value="InterPro"/>
</dbReference>
<feature type="domain" description="FPG-type" evidence="16">
    <location>
        <begin position="250"/>
        <end position="284"/>
    </location>
</feature>
<dbReference type="OrthoDB" id="9800855at2"/>
<dbReference type="SUPFAM" id="SSF57716">
    <property type="entry name" value="Glucocorticoid receptor-like (DNA-binding domain)"/>
    <property type="match status" value="1"/>
</dbReference>
<dbReference type="SMART" id="SM01232">
    <property type="entry name" value="H2TH"/>
    <property type="match status" value="1"/>
</dbReference>
<evidence type="ECO:0000256" key="10">
    <source>
        <dbReference type="ARBA" id="ARBA00023204"/>
    </source>
</evidence>
<dbReference type="EC" id="4.2.99.18" evidence="15"/>
<evidence type="ECO:0000256" key="11">
    <source>
        <dbReference type="ARBA" id="ARBA00023239"/>
    </source>
</evidence>
<dbReference type="SMART" id="SM00898">
    <property type="entry name" value="Fapy_DNA_glyco"/>
    <property type="match status" value="1"/>
</dbReference>
<dbReference type="FunCoup" id="A0A371RK75">
    <property type="interactions" value="447"/>
</dbReference>
<dbReference type="Pfam" id="PF06831">
    <property type="entry name" value="H2TH"/>
    <property type="match status" value="1"/>
</dbReference>
<dbReference type="InterPro" id="IPR015886">
    <property type="entry name" value="H2TH_FPG"/>
</dbReference>
<evidence type="ECO:0000256" key="9">
    <source>
        <dbReference type="ARBA" id="ARBA00023125"/>
    </source>
</evidence>
<dbReference type="InterPro" id="IPR010663">
    <property type="entry name" value="Znf_FPG/IleRS"/>
</dbReference>
<comment type="cofactor">
    <cofactor evidence="15">
        <name>Zn(2+)</name>
        <dbReference type="ChEBI" id="CHEBI:29105"/>
    </cofactor>
    <text evidence="15">Binds 1 zinc ion per subunit.</text>
</comment>
<dbReference type="Gene3D" id="1.10.8.50">
    <property type="match status" value="1"/>
</dbReference>
<dbReference type="Proteomes" id="UP000264589">
    <property type="component" value="Unassembled WGS sequence"/>
</dbReference>
<feature type="binding site" evidence="15">
    <location>
        <position position="122"/>
    </location>
    <ligand>
        <name>DNA</name>
        <dbReference type="ChEBI" id="CHEBI:16991"/>
    </ligand>
</feature>
<dbReference type="PROSITE" id="PS51068">
    <property type="entry name" value="FPG_CAT"/>
    <property type="match status" value="1"/>
</dbReference>
<dbReference type="NCBIfam" id="NF002211">
    <property type="entry name" value="PRK01103.1"/>
    <property type="match status" value="1"/>
</dbReference>
<dbReference type="GO" id="GO:0008270">
    <property type="term" value="F:zinc ion binding"/>
    <property type="evidence" value="ECO:0007669"/>
    <property type="project" value="UniProtKB-UniRule"/>
</dbReference>
<comment type="caution">
    <text evidence="18">The sequence shown here is derived from an EMBL/GenBank/DDBJ whole genome shotgun (WGS) entry which is preliminary data.</text>
</comment>
<evidence type="ECO:0000256" key="4">
    <source>
        <dbReference type="ARBA" id="ARBA00022723"/>
    </source>
</evidence>
<keyword evidence="6 15" id="KW-0863">Zinc-finger</keyword>
<evidence type="ECO:0000259" key="17">
    <source>
        <dbReference type="PROSITE" id="PS51068"/>
    </source>
</evidence>
<evidence type="ECO:0000256" key="12">
    <source>
        <dbReference type="ARBA" id="ARBA00023268"/>
    </source>
</evidence>
<dbReference type="Gene3D" id="3.20.190.10">
    <property type="entry name" value="MutM-like, N-terminal"/>
    <property type="match status" value="1"/>
</dbReference>
<evidence type="ECO:0000256" key="8">
    <source>
        <dbReference type="ARBA" id="ARBA00022833"/>
    </source>
</evidence>
<evidence type="ECO:0000256" key="1">
    <source>
        <dbReference type="ARBA" id="ARBA00001668"/>
    </source>
</evidence>
<comment type="catalytic activity">
    <reaction evidence="14 15">
        <text>2'-deoxyribonucleotide-(2'-deoxyribose 5'-phosphate)-2'-deoxyribonucleotide-DNA = a 3'-end 2'-deoxyribonucleotide-(2,3-dehydro-2,3-deoxyribose 5'-phosphate)-DNA + a 5'-end 5'-phospho-2'-deoxyribonucleoside-DNA + H(+)</text>
        <dbReference type="Rhea" id="RHEA:66592"/>
        <dbReference type="Rhea" id="RHEA-COMP:13180"/>
        <dbReference type="Rhea" id="RHEA-COMP:16897"/>
        <dbReference type="Rhea" id="RHEA-COMP:17067"/>
        <dbReference type="ChEBI" id="CHEBI:15378"/>
        <dbReference type="ChEBI" id="CHEBI:136412"/>
        <dbReference type="ChEBI" id="CHEBI:157695"/>
        <dbReference type="ChEBI" id="CHEBI:167181"/>
        <dbReference type="EC" id="4.2.99.18"/>
    </reaction>
</comment>
<keyword evidence="19" id="KW-1185">Reference proteome</keyword>
<dbReference type="InterPro" id="IPR000214">
    <property type="entry name" value="Znf_DNA_glyclase/AP_lyase"/>
</dbReference>
<evidence type="ECO:0000256" key="15">
    <source>
        <dbReference type="HAMAP-Rule" id="MF_00103"/>
    </source>
</evidence>
<dbReference type="PANTHER" id="PTHR22993:SF9">
    <property type="entry name" value="FORMAMIDOPYRIMIDINE-DNA GLYCOSYLASE"/>
    <property type="match status" value="1"/>
</dbReference>
<keyword evidence="5 15" id="KW-0227">DNA damage</keyword>
<dbReference type="Pfam" id="PF01149">
    <property type="entry name" value="Fapy_DNA_glyco"/>
    <property type="match status" value="1"/>
</dbReference>
<feature type="binding site" evidence="15">
    <location>
        <position position="100"/>
    </location>
    <ligand>
        <name>DNA</name>
        <dbReference type="ChEBI" id="CHEBI:16991"/>
    </ligand>
</feature>
<keyword evidence="8 15" id="KW-0862">Zinc</keyword>
<proteinExistence type="inferred from homology"/>
<keyword evidence="13 15" id="KW-0326">Glycosidase</keyword>
<dbReference type="PROSITE" id="PS51066">
    <property type="entry name" value="ZF_FPG_2"/>
    <property type="match status" value="1"/>
</dbReference>
<dbReference type="InterPro" id="IPR010979">
    <property type="entry name" value="Ribosomal_uS13-like_H2TH"/>
</dbReference>
<dbReference type="SUPFAM" id="SSF81624">
    <property type="entry name" value="N-terminal domain of MutM-like DNA repair proteins"/>
    <property type="match status" value="1"/>
</dbReference>
<keyword evidence="10 15" id="KW-0234">DNA repair</keyword>
<dbReference type="InterPro" id="IPR035937">
    <property type="entry name" value="FPG_N"/>
</dbReference>
<dbReference type="RefSeq" id="WP_116392486.1">
    <property type="nucleotide sequence ID" value="NZ_QUQO01000001.1"/>
</dbReference>
<dbReference type="InParanoid" id="A0A371RK75"/>
<dbReference type="GO" id="GO:0006284">
    <property type="term" value="P:base-excision repair"/>
    <property type="evidence" value="ECO:0007669"/>
    <property type="project" value="InterPro"/>
</dbReference>
<dbReference type="NCBIfam" id="TIGR00577">
    <property type="entry name" value="fpg"/>
    <property type="match status" value="1"/>
</dbReference>
<gene>
    <name evidence="15" type="primary">mutM</name>
    <name evidence="15" type="synonym">fpg</name>
    <name evidence="18" type="ORF">DX908_11590</name>
</gene>
<dbReference type="PANTHER" id="PTHR22993">
    <property type="entry name" value="FORMAMIDOPYRIMIDINE-DNA GLYCOSYLASE"/>
    <property type="match status" value="1"/>
</dbReference>
<protein>
    <recommendedName>
        <fullName evidence="15">Formamidopyrimidine-DNA glycosylase</fullName>
        <shortName evidence="15">Fapy-DNA glycosylase</shortName>
        <ecNumber evidence="15">3.2.2.23</ecNumber>
    </recommendedName>
    <alternativeName>
        <fullName evidence="15">DNA-(apurinic or apyrimidinic site) lyase MutM</fullName>
        <shortName evidence="15">AP lyase MutM</shortName>
        <ecNumber evidence="15">4.2.99.18</ecNumber>
    </alternativeName>
</protein>
<dbReference type="EMBL" id="QUQO01000001">
    <property type="protein sequence ID" value="RFB05853.1"/>
    <property type="molecule type" value="Genomic_DNA"/>
</dbReference>
<feature type="active site" description="Proton donor" evidence="15">
    <location>
        <position position="3"/>
    </location>
</feature>
<sequence>MPELPEVETVRAGLAPVMEGARITSVTLNRPDLRFPFPEKFISRLEGQRMIRLMRRAKYLVGELESGEHLIMHLGMTGRFSIEGKGAPGNYHHDVAGDRHVHVIFELEGPKGLARVTYADPRRFGFMDLVPAGELASSAHFARMGPEPLSDELTADTLRLRLAGKSAPLKAALLDQRVVAGLGNIYVCEALYRAGLSPRRMARTVGPARAEKLVRAIKDVLQEAVEAGGSTLRDFAAADGAMGYFQHRFDVYDRAGEACRKCASPIQRLVQSGRSTFFCGTCQR</sequence>
<evidence type="ECO:0000256" key="13">
    <source>
        <dbReference type="ARBA" id="ARBA00023295"/>
    </source>
</evidence>
<dbReference type="SUPFAM" id="SSF46946">
    <property type="entry name" value="S13-like H2TH domain"/>
    <property type="match status" value="1"/>
</dbReference>
<dbReference type="Pfam" id="PF06827">
    <property type="entry name" value="zf-FPG_IleRS"/>
    <property type="match status" value="1"/>
</dbReference>
<dbReference type="PROSITE" id="PS01242">
    <property type="entry name" value="ZF_FPG_1"/>
    <property type="match status" value="1"/>
</dbReference>
<dbReference type="CDD" id="cd08966">
    <property type="entry name" value="EcFpg-like_N"/>
    <property type="match status" value="1"/>
</dbReference>
<comment type="similarity">
    <text evidence="2 15">Belongs to the FPG family.</text>
</comment>
<keyword evidence="9 15" id="KW-0238">DNA-binding</keyword>
<keyword evidence="4 15" id="KW-0479">Metal-binding</keyword>
<feature type="active site" description="Schiff-base intermediate with DNA" evidence="15">
    <location>
        <position position="2"/>
    </location>
</feature>
<dbReference type="GO" id="GO:0034039">
    <property type="term" value="F:8-oxo-7,8-dihydroguanine DNA N-glycosylase activity"/>
    <property type="evidence" value="ECO:0007669"/>
    <property type="project" value="TreeGrafter"/>
</dbReference>
<feature type="domain" description="Formamidopyrimidine-DNA glycosylase catalytic" evidence="17">
    <location>
        <begin position="2"/>
        <end position="125"/>
    </location>
</feature>
<reference evidence="18 19" key="1">
    <citation type="submission" date="2018-08" db="EMBL/GenBank/DDBJ databases">
        <title>Parvularcula sp. SM1705, isolated from surface water of the South Sea China.</title>
        <authorList>
            <person name="Sun L."/>
        </authorList>
    </citation>
    <scope>NUCLEOTIDE SEQUENCE [LARGE SCALE GENOMIC DNA]</scope>
    <source>
        <strain evidence="18 19">SM1705</strain>
    </source>
</reference>
<dbReference type="AlphaFoldDB" id="A0A371RK75"/>
<organism evidence="18 19">
    <name type="scientific">Parvularcula marina</name>
    <dbReference type="NCBI Taxonomy" id="2292771"/>
    <lineage>
        <taxon>Bacteria</taxon>
        <taxon>Pseudomonadati</taxon>
        <taxon>Pseudomonadota</taxon>
        <taxon>Alphaproteobacteria</taxon>
        <taxon>Parvularculales</taxon>
        <taxon>Parvularculaceae</taxon>
        <taxon>Parvularcula</taxon>
    </lineage>
</organism>
<keyword evidence="7 15" id="KW-0378">Hydrolase</keyword>
<evidence type="ECO:0000256" key="14">
    <source>
        <dbReference type="ARBA" id="ARBA00044632"/>
    </source>
</evidence>
<dbReference type="EC" id="3.2.2.23" evidence="15"/>
<dbReference type="InterPro" id="IPR015887">
    <property type="entry name" value="DNA_glyclase_Znf_dom_DNA_BS"/>
</dbReference>
<accession>A0A371RK75</accession>
<evidence type="ECO:0000256" key="5">
    <source>
        <dbReference type="ARBA" id="ARBA00022763"/>
    </source>
</evidence>
<dbReference type="FunFam" id="1.10.8.50:FF:000003">
    <property type="entry name" value="Formamidopyrimidine-DNA glycosylase"/>
    <property type="match status" value="1"/>
</dbReference>
<feature type="binding site" evidence="15">
    <location>
        <position position="165"/>
    </location>
    <ligand>
        <name>DNA</name>
        <dbReference type="ChEBI" id="CHEBI:16991"/>
    </ligand>
</feature>
<dbReference type="HAMAP" id="MF_00103">
    <property type="entry name" value="Fapy_DNA_glycosyl"/>
    <property type="match status" value="1"/>
</dbReference>
<evidence type="ECO:0000256" key="2">
    <source>
        <dbReference type="ARBA" id="ARBA00009409"/>
    </source>
</evidence>